<feature type="region of interest" description="Disordered" evidence="1">
    <location>
        <begin position="52"/>
        <end position="117"/>
    </location>
</feature>
<evidence type="ECO:0000256" key="1">
    <source>
        <dbReference type="SAM" id="MobiDB-lite"/>
    </source>
</evidence>
<dbReference type="HOGENOM" id="CLU_2087338_0_0_1"/>
<name>B4I4L6_DROSE</name>
<evidence type="ECO:0000313" key="2">
    <source>
        <dbReference type="EMBL" id="EDW55159.1"/>
    </source>
</evidence>
<reference evidence="2 3" key="1">
    <citation type="journal article" date="2007" name="Nature">
        <title>Evolution of genes and genomes on the Drosophila phylogeny.</title>
        <authorList>
            <consortium name="Drosophila 12 Genomes Consortium"/>
            <person name="Clark A.G."/>
            <person name="Eisen M.B."/>
            <person name="Smith D.R."/>
            <person name="Bergman C.M."/>
            <person name="Oliver B."/>
            <person name="Markow T.A."/>
            <person name="Kaufman T.C."/>
            <person name="Kellis M."/>
            <person name="Gelbart W."/>
            <person name="Iyer V.N."/>
            <person name="Pollard D.A."/>
            <person name="Sackton T.B."/>
            <person name="Larracuente A.M."/>
            <person name="Singh N.D."/>
            <person name="Abad J.P."/>
            <person name="Abt D.N."/>
            <person name="Adryan B."/>
            <person name="Aguade M."/>
            <person name="Akashi H."/>
            <person name="Anderson W.W."/>
            <person name="Aquadro C.F."/>
            <person name="Ardell D.H."/>
            <person name="Arguello R."/>
            <person name="Artieri C.G."/>
            <person name="Barbash D.A."/>
            <person name="Barker D."/>
            <person name="Barsanti P."/>
            <person name="Batterham P."/>
            <person name="Batzoglou S."/>
            <person name="Begun D."/>
            <person name="Bhutkar A."/>
            <person name="Blanco E."/>
            <person name="Bosak S.A."/>
            <person name="Bradley R.K."/>
            <person name="Brand A.D."/>
            <person name="Brent M.R."/>
            <person name="Brooks A.N."/>
            <person name="Brown R.H."/>
            <person name="Butlin R.K."/>
            <person name="Caggese C."/>
            <person name="Calvi B.R."/>
            <person name="Bernardo de Carvalho A."/>
            <person name="Caspi A."/>
            <person name="Castrezana S."/>
            <person name="Celniker S.E."/>
            <person name="Chang J.L."/>
            <person name="Chapple C."/>
            <person name="Chatterji S."/>
            <person name="Chinwalla A."/>
            <person name="Civetta A."/>
            <person name="Clifton S.W."/>
            <person name="Comeron J.M."/>
            <person name="Costello J.C."/>
            <person name="Coyne J.A."/>
            <person name="Daub J."/>
            <person name="David R.G."/>
            <person name="Delcher A.L."/>
            <person name="Delehaunty K."/>
            <person name="Do C.B."/>
            <person name="Ebling H."/>
            <person name="Edwards K."/>
            <person name="Eickbush T."/>
            <person name="Evans J.D."/>
            <person name="Filipski A."/>
            <person name="Findeiss S."/>
            <person name="Freyhult E."/>
            <person name="Fulton L."/>
            <person name="Fulton R."/>
            <person name="Garcia A.C."/>
            <person name="Gardiner A."/>
            <person name="Garfield D.A."/>
            <person name="Garvin B.E."/>
            <person name="Gibson G."/>
            <person name="Gilbert D."/>
            <person name="Gnerre S."/>
            <person name="Godfrey J."/>
            <person name="Good R."/>
            <person name="Gotea V."/>
            <person name="Gravely B."/>
            <person name="Greenberg A.J."/>
            <person name="Griffiths-Jones S."/>
            <person name="Gross S."/>
            <person name="Guigo R."/>
            <person name="Gustafson E.A."/>
            <person name="Haerty W."/>
            <person name="Hahn M.W."/>
            <person name="Halligan D.L."/>
            <person name="Halpern A.L."/>
            <person name="Halter G.M."/>
            <person name="Han M.V."/>
            <person name="Heger A."/>
            <person name="Hillier L."/>
            <person name="Hinrichs A.S."/>
            <person name="Holmes I."/>
            <person name="Hoskins R.A."/>
            <person name="Hubisz M.J."/>
            <person name="Hultmark D."/>
            <person name="Huntley M.A."/>
            <person name="Jaffe D.B."/>
            <person name="Jagadeeshan S."/>
            <person name="Jeck W.R."/>
            <person name="Johnson J."/>
            <person name="Jones C.D."/>
            <person name="Jordan W.C."/>
            <person name="Karpen G.H."/>
            <person name="Kataoka E."/>
            <person name="Keightley P.D."/>
            <person name="Kheradpour P."/>
            <person name="Kirkness E.F."/>
            <person name="Koerich L.B."/>
            <person name="Kristiansen K."/>
            <person name="Kudrna D."/>
            <person name="Kulathinal R.J."/>
            <person name="Kumar S."/>
            <person name="Kwok R."/>
            <person name="Lander E."/>
            <person name="Langley C.H."/>
            <person name="Lapoint R."/>
            <person name="Lazzaro B.P."/>
            <person name="Lee S.J."/>
            <person name="Levesque L."/>
            <person name="Li R."/>
            <person name="Lin C.F."/>
            <person name="Lin M.F."/>
            <person name="Lindblad-Toh K."/>
            <person name="Llopart A."/>
            <person name="Long M."/>
            <person name="Low L."/>
            <person name="Lozovsky E."/>
            <person name="Lu J."/>
            <person name="Luo M."/>
            <person name="Machado C.A."/>
            <person name="Makalowski W."/>
            <person name="Marzo M."/>
            <person name="Matsuda M."/>
            <person name="Matzkin L."/>
            <person name="McAllister B."/>
            <person name="McBride C.S."/>
            <person name="McKernan B."/>
            <person name="McKernan K."/>
            <person name="Mendez-Lago M."/>
            <person name="Minx P."/>
            <person name="Mollenhauer M.U."/>
            <person name="Montooth K."/>
            <person name="Mount S.M."/>
            <person name="Mu X."/>
            <person name="Myers E."/>
            <person name="Negre B."/>
            <person name="Newfeld S."/>
            <person name="Nielsen R."/>
            <person name="Noor M.A."/>
            <person name="O'Grady P."/>
            <person name="Pachter L."/>
            <person name="Papaceit M."/>
            <person name="Parisi M.J."/>
            <person name="Parisi M."/>
            <person name="Parts L."/>
            <person name="Pedersen J.S."/>
            <person name="Pesole G."/>
            <person name="Phillippy A.M."/>
            <person name="Ponting C.P."/>
            <person name="Pop M."/>
            <person name="Porcelli D."/>
            <person name="Powell J.R."/>
            <person name="Prohaska S."/>
            <person name="Pruitt K."/>
            <person name="Puig M."/>
            <person name="Quesneville H."/>
            <person name="Ram K.R."/>
            <person name="Rand D."/>
            <person name="Rasmussen M.D."/>
            <person name="Reed L.K."/>
            <person name="Reenan R."/>
            <person name="Reily A."/>
            <person name="Remington K.A."/>
            <person name="Rieger T.T."/>
            <person name="Ritchie M.G."/>
            <person name="Robin C."/>
            <person name="Rogers Y.H."/>
            <person name="Rohde C."/>
            <person name="Rozas J."/>
            <person name="Rubenfield M.J."/>
            <person name="Ruiz A."/>
            <person name="Russo S."/>
            <person name="Salzberg S.L."/>
            <person name="Sanchez-Gracia A."/>
            <person name="Saranga D.J."/>
            <person name="Sato H."/>
            <person name="Schaeffer S.W."/>
            <person name="Schatz M.C."/>
            <person name="Schlenke T."/>
            <person name="Schwartz R."/>
            <person name="Segarra C."/>
            <person name="Singh R.S."/>
            <person name="Sirot L."/>
            <person name="Sirota M."/>
            <person name="Sisneros N.B."/>
            <person name="Smith C.D."/>
            <person name="Smith T.F."/>
            <person name="Spieth J."/>
            <person name="Stage D.E."/>
            <person name="Stark A."/>
            <person name="Stephan W."/>
            <person name="Strausberg R.L."/>
            <person name="Strempel S."/>
            <person name="Sturgill D."/>
            <person name="Sutton G."/>
            <person name="Sutton G.G."/>
            <person name="Tao W."/>
            <person name="Teichmann S."/>
            <person name="Tobari Y.N."/>
            <person name="Tomimura Y."/>
            <person name="Tsolas J.M."/>
            <person name="Valente V.L."/>
            <person name="Venter E."/>
            <person name="Venter J.C."/>
            <person name="Vicario S."/>
            <person name="Vieira F.G."/>
            <person name="Vilella A.J."/>
            <person name="Villasante A."/>
            <person name="Walenz B."/>
            <person name="Wang J."/>
            <person name="Wasserman M."/>
            <person name="Watts T."/>
            <person name="Wilson D."/>
            <person name="Wilson R.K."/>
            <person name="Wing R.A."/>
            <person name="Wolfner M.F."/>
            <person name="Wong A."/>
            <person name="Wong G.K."/>
            <person name="Wu C.I."/>
            <person name="Wu G."/>
            <person name="Yamamoto D."/>
            <person name="Yang H.P."/>
            <person name="Yang S.P."/>
            <person name="Yorke J.A."/>
            <person name="Yoshida K."/>
            <person name="Zdobnov E."/>
            <person name="Zhang P."/>
            <person name="Zhang Y."/>
            <person name="Zimin A.V."/>
            <person name="Baldwin J."/>
            <person name="Abdouelleil A."/>
            <person name="Abdulkadir J."/>
            <person name="Abebe A."/>
            <person name="Abera B."/>
            <person name="Abreu J."/>
            <person name="Acer S.C."/>
            <person name="Aftuck L."/>
            <person name="Alexander A."/>
            <person name="An P."/>
            <person name="Anderson E."/>
            <person name="Anderson S."/>
            <person name="Arachi H."/>
            <person name="Azer M."/>
            <person name="Bachantsang P."/>
            <person name="Barry A."/>
            <person name="Bayul T."/>
            <person name="Berlin A."/>
            <person name="Bessette D."/>
            <person name="Bloom T."/>
            <person name="Blye J."/>
            <person name="Boguslavskiy L."/>
            <person name="Bonnet C."/>
            <person name="Boukhgalter B."/>
            <person name="Bourzgui I."/>
            <person name="Brown A."/>
            <person name="Cahill P."/>
            <person name="Channer S."/>
            <person name="Cheshatsang Y."/>
            <person name="Chuda L."/>
            <person name="Citroen M."/>
            <person name="Collymore A."/>
            <person name="Cooke P."/>
            <person name="Costello M."/>
            <person name="D'Aco K."/>
            <person name="Daza R."/>
            <person name="De Haan G."/>
            <person name="DeGray S."/>
            <person name="DeMaso C."/>
            <person name="Dhargay N."/>
            <person name="Dooley K."/>
            <person name="Dooley E."/>
            <person name="Doricent M."/>
            <person name="Dorje P."/>
            <person name="Dorjee K."/>
            <person name="Dupes A."/>
            <person name="Elong R."/>
            <person name="Falk J."/>
            <person name="Farina A."/>
            <person name="Faro S."/>
            <person name="Ferguson D."/>
            <person name="Fisher S."/>
            <person name="Foley C.D."/>
            <person name="Franke A."/>
            <person name="Friedrich D."/>
            <person name="Gadbois L."/>
            <person name="Gearin G."/>
            <person name="Gearin C.R."/>
            <person name="Giannoukos G."/>
            <person name="Goode T."/>
            <person name="Graham J."/>
            <person name="Grandbois E."/>
            <person name="Grewal S."/>
            <person name="Gyaltsen K."/>
            <person name="Hafez N."/>
            <person name="Hagos B."/>
            <person name="Hall J."/>
            <person name="Henson C."/>
            <person name="Hollinger A."/>
            <person name="Honan T."/>
            <person name="Huard M.D."/>
            <person name="Hughes L."/>
            <person name="Hurhula B."/>
            <person name="Husby M.E."/>
            <person name="Kamat A."/>
            <person name="Kanga B."/>
            <person name="Kashin S."/>
            <person name="Khazanovich D."/>
            <person name="Kisner P."/>
            <person name="Lance K."/>
            <person name="Lara M."/>
            <person name="Lee W."/>
            <person name="Lennon N."/>
            <person name="Letendre F."/>
            <person name="LeVine R."/>
            <person name="Lipovsky A."/>
            <person name="Liu X."/>
            <person name="Liu J."/>
            <person name="Liu S."/>
            <person name="Lokyitsang T."/>
            <person name="Lokyitsang Y."/>
            <person name="Lubonja R."/>
            <person name="Lui A."/>
            <person name="MacDonald P."/>
            <person name="Magnisalis V."/>
            <person name="Maru K."/>
            <person name="Matthews C."/>
            <person name="McCusker W."/>
            <person name="McDonough S."/>
            <person name="Mehta T."/>
            <person name="Meldrim J."/>
            <person name="Meneus L."/>
            <person name="Mihai O."/>
            <person name="Mihalev A."/>
            <person name="Mihova T."/>
            <person name="Mittelman R."/>
            <person name="Mlenga V."/>
            <person name="Montmayeur A."/>
            <person name="Mulrain L."/>
            <person name="Navidi A."/>
            <person name="Naylor J."/>
            <person name="Negash T."/>
            <person name="Nguyen T."/>
            <person name="Nguyen N."/>
            <person name="Nicol R."/>
            <person name="Norbu C."/>
            <person name="Norbu N."/>
            <person name="Novod N."/>
            <person name="O'Neill B."/>
            <person name="Osman S."/>
            <person name="Markiewicz E."/>
            <person name="Oyono O.L."/>
            <person name="Patti C."/>
            <person name="Phunkhang P."/>
            <person name="Pierre F."/>
            <person name="Priest M."/>
            <person name="Raghuraman S."/>
            <person name="Rege F."/>
            <person name="Reyes R."/>
            <person name="Rise C."/>
            <person name="Rogov P."/>
            <person name="Ross K."/>
            <person name="Ryan E."/>
            <person name="Settipalli S."/>
            <person name="Shea T."/>
            <person name="Sherpa N."/>
            <person name="Shi L."/>
            <person name="Shih D."/>
            <person name="Sparrow T."/>
            <person name="Spaulding J."/>
            <person name="Stalker J."/>
            <person name="Stange-Thomann N."/>
            <person name="Stavropoulos S."/>
            <person name="Stone C."/>
            <person name="Strader C."/>
            <person name="Tesfaye S."/>
            <person name="Thomson T."/>
            <person name="Thoulutsang Y."/>
            <person name="Thoulutsang D."/>
            <person name="Topham K."/>
            <person name="Topping I."/>
            <person name="Tsamla T."/>
            <person name="Vassiliev H."/>
            <person name="Vo A."/>
            <person name="Wangchuk T."/>
            <person name="Wangdi T."/>
            <person name="Weiand M."/>
            <person name="Wilkinson J."/>
            <person name="Wilson A."/>
            <person name="Yadav S."/>
            <person name="Young G."/>
            <person name="Yu Q."/>
            <person name="Zembek L."/>
            <person name="Zhong D."/>
            <person name="Zimmer A."/>
            <person name="Zwirko Z."/>
            <person name="Jaffe D.B."/>
            <person name="Alvarez P."/>
            <person name="Brockman W."/>
            <person name="Butler J."/>
            <person name="Chin C."/>
            <person name="Gnerre S."/>
            <person name="Grabherr M."/>
            <person name="Kleber M."/>
            <person name="Mauceli E."/>
            <person name="MacCallum I."/>
        </authorList>
    </citation>
    <scope>NUCLEOTIDE SEQUENCE [LARGE SCALE GENOMIC DNA]</scope>
    <source>
        <strain evidence="3">Rob3c / Tucson 14021-0248.25</strain>
    </source>
</reference>
<organism evidence="3">
    <name type="scientific">Drosophila sechellia</name>
    <name type="common">Fruit fly</name>
    <dbReference type="NCBI Taxonomy" id="7238"/>
    <lineage>
        <taxon>Eukaryota</taxon>
        <taxon>Metazoa</taxon>
        <taxon>Ecdysozoa</taxon>
        <taxon>Arthropoda</taxon>
        <taxon>Hexapoda</taxon>
        <taxon>Insecta</taxon>
        <taxon>Pterygota</taxon>
        <taxon>Neoptera</taxon>
        <taxon>Endopterygota</taxon>
        <taxon>Diptera</taxon>
        <taxon>Brachycera</taxon>
        <taxon>Muscomorpha</taxon>
        <taxon>Ephydroidea</taxon>
        <taxon>Drosophilidae</taxon>
        <taxon>Drosophila</taxon>
        <taxon>Sophophora</taxon>
    </lineage>
</organism>
<proteinExistence type="predicted"/>
<dbReference type="Proteomes" id="UP000001292">
    <property type="component" value="Unassembled WGS sequence"/>
</dbReference>
<gene>
    <name evidence="2" type="primary">Dsec\GM10519</name>
    <name evidence="2" type="ORF">Dsec_GM10519</name>
</gene>
<sequence>MNMEVFEAADKVAAVAIAEATAKALLIATVAGGTERKGAADADLLYTKLPEGRALGSGKWDGCCGKRESGSRESGGGKRKDERGQTDRQSGKTETDGARGRQTQWGGRTGGRTDNCV</sequence>
<evidence type="ECO:0000313" key="3">
    <source>
        <dbReference type="Proteomes" id="UP000001292"/>
    </source>
</evidence>
<accession>B4I4L6</accession>
<dbReference type="PhylomeDB" id="B4I4L6"/>
<dbReference type="AlphaFoldDB" id="B4I4L6"/>
<protein>
    <submittedName>
        <fullName evidence="2">GM10519</fullName>
    </submittedName>
</protein>
<feature type="compositionally biased region" description="Basic and acidic residues" evidence="1">
    <location>
        <begin position="64"/>
        <end position="99"/>
    </location>
</feature>
<keyword evidence="3" id="KW-1185">Reference proteome</keyword>
<dbReference type="EMBL" id="CH480821">
    <property type="protein sequence ID" value="EDW55159.1"/>
    <property type="molecule type" value="Genomic_DNA"/>
</dbReference>